<dbReference type="Gene3D" id="3.40.50.300">
    <property type="entry name" value="P-loop containing nucleotide triphosphate hydrolases"/>
    <property type="match status" value="2"/>
</dbReference>
<gene>
    <name evidence="2" type="ORF">ZT1E4_G4969</name>
</gene>
<evidence type="ECO:0000313" key="2">
    <source>
        <dbReference type="EMBL" id="SMR50751.1"/>
    </source>
</evidence>
<dbReference type="AlphaFoldDB" id="A0A2H1GB12"/>
<sequence>MTPEEISTYDRELATSRGGVPLLNLVVRKPSSPPPVPTVRQIRDAARTHTYDRVKLVQLDRFIGKNDPNKALLQDVGLSICAVNHPSDSDIFPPPDYQGTVSLRCCLVNLATGPGIKVTVRINRGGAESIAQSHYASVTFYCGELFNPERPGGNKNYHGILPDTLEIEQNDNGSEPQTIISFESEGAVAANVNPPTAIFGSLLDLAEDEKCGIAWLTGHAQRTTRARVKIFCTRLNYKLDKFASVSSDPLSDFINSLAGNAPEGIPELRSAREKHFYPYKRSGITRIMIERSSALLRTVIVNKKPEFPFIAMPRYVRCPDSDAAQVIFAYGLINELEEVKFAFESISHDEHLSDNEHIDFAIPLGSIVAVQIETGGDASAVEVHGAIVKNELGIINTDLMVLVTGSNASSLFRSADHHNAKVSQYCCHISPQVKETALITQIDARFREDNNAGEERLDPTRLPHYKVVYLSESNAVADDTLDQILEAGPKTKQLPLRACSRMLEFTQDHEIDARAVRMPGSFLEQDLATYDFLETKTATCSAKHFDPQDCSIQAHCLRLLQSKIEVFCTIVYEVAQHPLNEKVQRNGIFGMLLSNYWSDSKIALARYANDSIRAAVVQDARILITTNQNCADRDIRKYFASSAGDKVFVESDECFAATEPCSLIPIATTAFARNIVSIVYYGNETQMGPIPLGTTRLLGKDEARFNEFHAQLQCSLVERMIKSGFPVHRIDYQGRCHPILFEPVSSYYFQGKIDSPDPKDQRFALSAEYHKQLRAVLKLPIDKKLSDEQERMVHVKLRGKQPCQKVAGGSRGNYSSFHYIVTTMLPAFDKILGDDMHDMLLVVTPYARQADMWTEWCSQQIRAKLRTRKQLPRITTVDSSETAEYVIVDLVIDGEHRKQLGHLKDNRQFHNLATRAKSTMWQIMSDDTGEERYLPSVRSKPAPTFVDDNGNFDKSKKAFWFFINWYTRHKCIWHLDNNESFDFFNAPRDLMLLVERDALDRFQAVKEQVPTAVSELVPGDLTAAQTKQLRGIAIEIADEQWQAEHLGEKSAYELWKATVIRP</sequence>
<proteinExistence type="predicted"/>
<protein>
    <recommendedName>
        <fullName evidence="1">DNA2/NAM7 helicase-like C-terminal domain-containing protein</fullName>
    </recommendedName>
</protein>
<organism evidence="2 3">
    <name type="scientific">Zymoseptoria tritici ST99CH_1E4</name>
    <dbReference type="NCBI Taxonomy" id="1276532"/>
    <lineage>
        <taxon>Eukaryota</taxon>
        <taxon>Fungi</taxon>
        <taxon>Dikarya</taxon>
        <taxon>Ascomycota</taxon>
        <taxon>Pezizomycotina</taxon>
        <taxon>Dothideomycetes</taxon>
        <taxon>Dothideomycetidae</taxon>
        <taxon>Mycosphaerellales</taxon>
        <taxon>Mycosphaerellaceae</taxon>
        <taxon>Zymoseptoria</taxon>
    </lineage>
</organism>
<dbReference type="InterPro" id="IPR041679">
    <property type="entry name" value="DNA2/NAM7-like_C"/>
</dbReference>
<reference evidence="3" key="1">
    <citation type="submission" date="2017-05" db="EMBL/GenBank/DDBJ databases">
        <authorList>
            <person name="Song R."/>
            <person name="Chenine A.L."/>
            <person name="Ruprecht R.M."/>
        </authorList>
    </citation>
    <scope>NUCLEOTIDE SEQUENCE [LARGE SCALE GENOMIC DNA]</scope>
</reference>
<dbReference type="EMBL" id="LT854256">
    <property type="protein sequence ID" value="SMR50751.1"/>
    <property type="molecule type" value="Genomic_DNA"/>
</dbReference>
<evidence type="ECO:0000313" key="3">
    <source>
        <dbReference type="Proteomes" id="UP000245764"/>
    </source>
</evidence>
<dbReference type="InterPro" id="IPR027417">
    <property type="entry name" value="P-loop_NTPase"/>
</dbReference>
<dbReference type="Pfam" id="PF13087">
    <property type="entry name" value="AAA_12"/>
    <property type="match status" value="1"/>
</dbReference>
<evidence type="ECO:0000259" key="1">
    <source>
        <dbReference type="Pfam" id="PF13087"/>
    </source>
</evidence>
<accession>A0A2H1GB12</accession>
<feature type="domain" description="DNA2/NAM7 helicase-like C-terminal" evidence="1">
    <location>
        <begin position="713"/>
        <end position="923"/>
    </location>
</feature>
<name>A0A2H1GB12_ZYMTR</name>
<dbReference type="Proteomes" id="UP000245764">
    <property type="component" value="Chromosome 4"/>
</dbReference>